<keyword evidence="5" id="KW-0028">Amino-acid biosynthesis</keyword>
<keyword evidence="3" id="KW-1003">Cell membrane</keyword>
<keyword evidence="8" id="KW-0764">Sulfate transport</keyword>
<dbReference type="PANTHER" id="PTHR37468:SF1">
    <property type="entry name" value="SULFATE TRANSPORTER CYSZ"/>
    <property type="match status" value="1"/>
</dbReference>
<dbReference type="EMBL" id="JABVEC010000002">
    <property type="protein sequence ID" value="MBC6464912.1"/>
    <property type="molecule type" value="Genomic_DNA"/>
</dbReference>
<reference evidence="12 13" key="1">
    <citation type="submission" date="2020-06" db="EMBL/GenBank/DDBJ databases">
        <title>Actinomadura xiongansis sp. nov., isolated from soil of Baiyangdian.</title>
        <authorList>
            <person name="Zhang X."/>
        </authorList>
    </citation>
    <scope>NUCLEOTIDE SEQUENCE [LARGE SCALE GENOMIC DNA]</scope>
    <source>
        <strain evidence="12 13">HBUM206468</strain>
    </source>
</reference>
<keyword evidence="13" id="KW-1185">Reference proteome</keyword>
<evidence type="ECO:0000256" key="9">
    <source>
        <dbReference type="ARBA" id="ARBA00023136"/>
    </source>
</evidence>
<keyword evidence="4" id="KW-0997">Cell inner membrane</keyword>
<name>A0ABR7LJ90_9ACTN</name>
<evidence type="ECO:0000256" key="3">
    <source>
        <dbReference type="ARBA" id="ARBA00022475"/>
    </source>
</evidence>
<sequence>MGYLGRGLAWVAKRPKQYLFGLIPAFIALVLFGTGLVFLGINAGDLAEWITPFADGWSSGARSAMRVVAALAIFGTGAFLSVIFFTAVTLLIGEPFYEGIAVRVEESQGGAPPEPDVPLFVQIVRGVRDAIVIGLMAVGFAVVFFVLGFVPVIGQTVVPVIAACVTGFFLAGELTAIALERRGLRRKERFVLLRRQWLVVVGFGAATVVLFFIPLGAVFAMPGAVAGGTLLARERLAPEKEQLSAPGTPGMPGLPYPHPR</sequence>
<keyword evidence="6 11" id="KW-0812">Transmembrane</keyword>
<evidence type="ECO:0000256" key="5">
    <source>
        <dbReference type="ARBA" id="ARBA00022605"/>
    </source>
</evidence>
<dbReference type="InterPro" id="IPR050480">
    <property type="entry name" value="CysZ-like"/>
</dbReference>
<evidence type="ECO:0000256" key="2">
    <source>
        <dbReference type="ARBA" id="ARBA00022448"/>
    </source>
</evidence>
<keyword evidence="7 11" id="KW-1133">Transmembrane helix</keyword>
<protein>
    <submittedName>
        <fullName evidence="12">EI24 domain-containing protein</fullName>
    </submittedName>
</protein>
<dbReference type="Pfam" id="PF07264">
    <property type="entry name" value="EI24"/>
    <property type="match status" value="1"/>
</dbReference>
<organism evidence="12 13">
    <name type="scientific">Actinomadura alba</name>
    <dbReference type="NCBI Taxonomy" id="406431"/>
    <lineage>
        <taxon>Bacteria</taxon>
        <taxon>Bacillati</taxon>
        <taxon>Actinomycetota</taxon>
        <taxon>Actinomycetes</taxon>
        <taxon>Streptosporangiales</taxon>
        <taxon>Thermomonosporaceae</taxon>
        <taxon>Actinomadura</taxon>
    </lineage>
</organism>
<keyword evidence="9 11" id="KW-0472">Membrane</keyword>
<keyword evidence="2" id="KW-0813">Transport</keyword>
<evidence type="ECO:0000256" key="11">
    <source>
        <dbReference type="SAM" id="Phobius"/>
    </source>
</evidence>
<accession>A0ABR7LJ90</accession>
<feature type="transmembrane region" description="Helical" evidence="11">
    <location>
        <begin position="197"/>
        <end position="221"/>
    </location>
</feature>
<evidence type="ECO:0000256" key="7">
    <source>
        <dbReference type="ARBA" id="ARBA00022989"/>
    </source>
</evidence>
<feature type="transmembrane region" description="Helical" evidence="11">
    <location>
        <begin position="130"/>
        <end position="150"/>
    </location>
</feature>
<dbReference type="InterPro" id="IPR059112">
    <property type="entry name" value="CysZ/EI24"/>
</dbReference>
<feature type="transmembrane region" description="Helical" evidence="11">
    <location>
        <begin position="20"/>
        <end position="44"/>
    </location>
</feature>
<feature type="transmembrane region" description="Helical" evidence="11">
    <location>
        <begin position="64"/>
        <end position="93"/>
    </location>
</feature>
<evidence type="ECO:0000256" key="1">
    <source>
        <dbReference type="ARBA" id="ARBA00004141"/>
    </source>
</evidence>
<dbReference type="Proteomes" id="UP000805614">
    <property type="component" value="Unassembled WGS sequence"/>
</dbReference>
<dbReference type="PANTHER" id="PTHR37468">
    <property type="entry name" value="SULFATE TRANSPORTER CYSZ"/>
    <property type="match status" value="1"/>
</dbReference>
<comment type="caution">
    <text evidence="12">The sequence shown here is derived from an EMBL/GenBank/DDBJ whole genome shotgun (WGS) entry which is preliminary data.</text>
</comment>
<comment type="subcellular location">
    <subcellularLocation>
        <location evidence="1">Membrane</location>
        <topology evidence="1">Multi-pass membrane protein</topology>
    </subcellularLocation>
</comment>
<feature type="transmembrane region" description="Helical" evidence="11">
    <location>
        <begin position="156"/>
        <end position="176"/>
    </location>
</feature>
<evidence type="ECO:0000313" key="13">
    <source>
        <dbReference type="Proteomes" id="UP000805614"/>
    </source>
</evidence>
<evidence type="ECO:0000256" key="10">
    <source>
        <dbReference type="SAM" id="MobiDB-lite"/>
    </source>
</evidence>
<evidence type="ECO:0000313" key="12">
    <source>
        <dbReference type="EMBL" id="MBC6464912.1"/>
    </source>
</evidence>
<feature type="region of interest" description="Disordered" evidence="10">
    <location>
        <begin position="240"/>
        <end position="260"/>
    </location>
</feature>
<evidence type="ECO:0000256" key="6">
    <source>
        <dbReference type="ARBA" id="ARBA00022692"/>
    </source>
</evidence>
<evidence type="ECO:0000256" key="8">
    <source>
        <dbReference type="ARBA" id="ARBA00023032"/>
    </source>
</evidence>
<evidence type="ECO:0000256" key="4">
    <source>
        <dbReference type="ARBA" id="ARBA00022519"/>
    </source>
</evidence>
<proteinExistence type="predicted"/>
<gene>
    <name evidence="12" type="ORF">HKK74_05285</name>
</gene>